<dbReference type="Pfam" id="PF13392">
    <property type="entry name" value="HNH_3"/>
    <property type="match status" value="1"/>
</dbReference>
<reference evidence="2 3" key="1">
    <citation type="submission" date="2024-06" db="EMBL/GenBank/DDBJ databases">
        <title>Genomics of switchgrass bacterial isolates.</title>
        <authorList>
            <person name="Shade A."/>
        </authorList>
    </citation>
    <scope>NUCLEOTIDE SEQUENCE [LARGE SCALE GENOMIC DNA]</scope>
    <source>
        <strain evidence="2 3">PvP084</strain>
    </source>
</reference>
<evidence type="ECO:0000313" key="2">
    <source>
        <dbReference type="EMBL" id="MET3867175.1"/>
    </source>
</evidence>
<protein>
    <recommendedName>
        <fullName evidence="1">HNH nuclease domain-containing protein</fullName>
    </recommendedName>
</protein>
<accession>A0ABV2NKZ2</accession>
<organism evidence="2 3">
    <name type="scientific">Methylobacterium radiotolerans</name>
    <dbReference type="NCBI Taxonomy" id="31998"/>
    <lineage>
        <taxon>Bacteria</taxon>
        <taxon>Pseudomonadati</taxon>
        <taxon>Pseudomonadota</taxon>
        <taxon>Alphaproteobacteria</taxon>
        <taxon>Hyphomicrobiales</taxon>
        <taxon>Methylobacteriaceae</taxon>
        <taxon>Methylobacterium</taxon>
    </lineage>
</organism>
<dbReference type="CDD" id="cd00093">
    <property type="entry name" value="HTH_XRE"/>
    <property type="match status" value="1"/>
</dbReference>
<evidence type="ECO:0000313" key="3">
    <source>
        <dbReference type="Proteomes" id="UP001549119"/>
    </source>
</evidence>
<comment type="caution">
    <text evidence="2">The sequence shown here is derived from an EMBL/GenBank/DDBJ whole genome shotgun (WGS) entry which is preliminary data.</text>
</comment>
<feature type="domain" description="HNH nuclease" evidence="1">
    <location>
        <begin position="49"/>
        <end position="92"/>
    </location>
</feature>
<dbReference type="Gene3D" id="3.90.75.10">
    <property type="entry name" value="Homing Intron 3 (I-ppo) Encoded Endonuclease, Chain A"/>
    <property type="match status" value="1"/>
</dbReference>
<dbReference type="InterPro" id="IPR001387">
    <property type="entry name" value="Cro/C1-type_HTH"/>
</dbReference>
<dbReference type="InterPro" id="IPR044930">
    <property type="entry name" value="Homing_endonuclease_His-Me"/>
</dbReference>
<dbReference type="InterPro" id="IPR003615">
    <property type="entry name" value="HNH_nuc"/>
</dbReference>
<evidence type="ECO:0000259" key="1">
    <source>
        <dbReference type="Pfam" id="PF13392"/>
    </source>
</evidence>
<sequence>MLLTEQVRARFWAKVDVRGPDECWPWTASVDRDGYGRFTVGGRGVPQVGAHRFAFACENGPIDSSDVIRHACDNPPCCNPGHLSAGTHQDNADDKVARGRAPRMLGAAKLKPADVIEIRRTPGTLKALAQRFGVAKSTISMLRSGKTWGHLKA</sequence>
<keyword evidence="3" id="KW-1185">Reference proteome</keyword>
<dbReference type="EMBL" id="JBEPNW010000002">
    <property type="protein sequence ID" value="MET3867175.1"/>
    <property type="molecule type" value="Genomic_DNA"/>
</dbReference>
<gene>
    <name evidence="2" type="ORF">ABIC20_004484</name>
</gene>
<dbReference type="SUPFAM" id="SSF54060">
    <property type="entry name" value="His-Me finger endonucleases"/>
    <property type="match status" value="1"/>
</dbReference>
<dbReference type="RefSeq" id="WP_063111258.1">
    <property type="nucleotide sequence ID" value="NZ_JBEPNV010000001.1"/>
</dbReference>
<name>A0ABV2NKZ2_9HYPH</name>
<proteinExistence type="predicted"/>
<dbReference type="InterPro" id="IPR044925">
    <property type="entry name" value="His-Me_finger_sf"/>
</dbReference>
<dbReference type="Proteomes" id="UP001549119">
    <property type="component" value="Unassembled WGS sequence"/>
</dbReference>